<evidence type="ECO:0000313" key="1">
    <source>
        <dbReference type="EMBL" id="MBW0572793.1"/>
    </source>
</evidence>
<dbReference type="Proteomes" id="UP000765509">
    <property type="component" value="Unassembled WGS sequence"/>
</dbReference>
<protein>
    <submittedName>
        <fullName evidence="1">Uncharacterized protein</fullName>
    </submittedName>
</protein>
<accession>A0A9Q3PSR5</accession>
<proteinExistence type="predicted"/>
<evidence type="ECO:0000313" key="2">
    <source>
        <dbReference type="Proteomes" id="UP000765509"/>
    </source>
</evidence>
<dbReference type="AlphaFoldDB" id="A0A9Q3PSR5"/>
<dbReference type="EMBL" id="AVOT02090772">
    <property type="protein sequence ID" value="MBW0572793.1"/>
    <property type="molecule type" value="Genomic_DNA"/>
</dbReference>
<reference evidence="1" key="1">
    <citation type="submission" date="2021-03" db="EMBL/GenBank/DDBJ databases">
        <title>Draft genome sequence of rust myrtle Austropuccinia psidii MF-1, a brazilian biotype.</title>
        <authorList>
            <person name="Quecine M.C."/>
            <person name="Pachon D.M.R."/>
            <person name="Bonatelli M.L."/>
            <person name="Correr F.H."/>
            <person name="Franceschini L.M."/>
            <person name="Leite T.F."/>
            <person name="Margarido G.R.A."/>
            <person name="Almeida C.A."/>
            <person name="Ferrarezi J.A."/>
            <person name="Labate C.A."/>
        </authorList>
    </citation>
    <scope>NUCLEOTIDE SEQUENCE</scope>
    <source>
        <strain evidence="1">MF-1</strain>
    </source>
</reference>
<gene>
    <name evidence="1" type="ORF">O181_112508</name>
</gene>
<comment type="caution">
    <text evidence="1">The sequence shown here is derived from an EMBL/GenBank/DDBJ whole genome shotgun (WGS) entry which is preliminary data.</text>
</comment>
<keyword evidence="2" id="KW-1185">Reference proteome</keyword>
<sequence length="347" mass="41452">MSNSPIFGSYGEELIKEDQIINEELHWSPEDEDFNKENLWHFKDTSSISRNQEIEKIKELLKILEISDKTNDQITQELMDQLNFKPSRPILKTHSSSKNQKSNKIYYLLTRQKSTKSFKIQSWPLLEESPWSLDTYISWLEEKEVWTNYINPQELIENPDWFLKIKPEPCPDISTIVLPYIEFEEIFEKENSPSENVISHPWKELPGFNLTKYEFLELLTWDGIDGNLGNQYWNEILEMDEHLRKSLFWRTCKCQDCFDLQDFEIQNGKISKISGRYMIKNPTWDYHWEETLIPAILTLKNGATKFDSEDWKVFCQDYLFETLKTEQRRGGKFIKYELVNEILGQRN</sequence>
<organism evidence="1 2">
    <name type="scientific">Austropuccinia psidii MF-1</name>
    <dbReference type="NCBI Taxonomy" id="1389203"/>
    <lineage>
        <taxon>Eukaryota</taxon>
        <taxon>Fungi</taxon>
        <taxon>Dikarya</taxon>
        <taxon>Basidiomycota</taxon>
        <taxon>Pucciniomycotina</taxon>
        <taxon>Pucciniomycetes</taxon>
        <taxon>Pucciniales</taxon>
        <taxon>Sphaerophragmiaceae</taxon>
        <taxon>Austropuccinia</taxon>
    </lineage>
</organism>
<name>A0A9Q3PSR5_9BASI</name>